<evidence type="ECO:0000256" key="10">
    <source>
        <dbReference type="SAM" id="MobiDB-lite"/>
    </source>
</evidence>
<evidence type="ECO:0000256" key="7">
    <source>
        <dbReference type="ARBA" id="ARBA00023065"/>
    </source>
</evidence>
<feature type="transmembrane region" description="Helical" evidence="11">
    <location>
        <begin position="648"/>
        <end position="667"/>
    </location>
</feature>
<dbReference type="Gene3D" id="1.20.120.1200">
    <property type="entry name" value="NADH-ubiquinone/plastoquinone oxidoreductase chain 6, subunit NuoJ"/>
    <property type="match status" value="1"/>
</dbReference>
<dbReference type="InterPro" id="IPR025383">
    <property type="entry name" value="MrpA_C/MbhD"/>
</dbReference>
<keyword evidence="7" id="KW-0406">Ion transport</keyword>
<dbReference type="InterPro" id="IPR001516">
    <property type="entry name" value="Proton_antipo_N"/>
</dbReference>
<dbReference type="NCBIfam" id="NF009284">
    <property type="entry name" value="PRK12644.1"/>
    <property type="match status" value="1"/>
</dbReference>
<dbReference type="GO" id="GO:0015297">
    <property type="term" value="F:antiporter activity"/>
    <property type="evidence" value="ECO:0007669"/>
    <property type="project" value="UniProtKB-KW"/>
</dbReference>
<evidence type="ECO:0000259" key="12">
    <source>
        <dbReference type="Pfam" id="PF00361"/>
    </source>
</evidence>
<feature type="transmembrane region" description="Helical" evidence="11">
    <location>
        <begin position="326"/>
        <end position="351"/>
    </location>
</feature>
<evidence type="ECO:0000256" key="5">
    <source>
        <dbReference type="ARBA" id="ARBA00022692"/>
    </source>
</evidence>
<feature type="transmembrane region" description="Helical" evidence="11">
    <location>
        <begin position="601"/>
        <end position="618"/>
    </location>
</feature>
<feature type="transmembrane region" description="Helical" evidence="11">
    <location>
        <begin position="200"/>
        <end position="221"/>
    </location>
</feature>
<dbReference type="GO" id="GO:0005886">
    <property type="term" value="C:plasma membrane"/>
    <property type="evidence" value="ECO:0007669"/>
    <property type="project" value="UniProtKB-SubCell"/>
</dbReference>
<dbReference type="EMBL" id="PDJI01000004">
    <property type="protein sequence ID" value="PFG40086.1"/>
    <property type="molecule type" value="Genomic_DNA"/>
</dbReference>
<keyword evidence="4" id="KW-1003">Cell membrane</keyword>
<feature type="transmembrane region" description="Helical" evidence="11">
    <location>
        <begin position="496"/>
        <end position="520"/>
    </location>
</feature>
<feature type="transmembrane region" description="Helical" evidence="11">
    <location>
        <begin position="302"/>
        <end position="320"/>
    </location>
</feature>
<comment type="caution">
    <text evidence="17">The sequence shown here is derived from an EMBL/GenBank/DDBJ whole genome shotgun (WGS) entry which is preliminary data.</text>
</comment>
<dbReference type="Pfam" id="PF20501">
    <property type="entry name" value="MbhE"/>
    <property type="match status" value="1"/>
</dbReference>
<keyword evidence="5 9" id="KW-0812">Transmembrane</keyword>
<feature type="compositionally biased region" description="Basic and acidic residues" evidence="10">
    <location>
        <begin position="981"/>
        <end position="1003"/>
    </location>
</feature>
<dbReference type="InterPro" id="IPR007182">
    <property type="entry name" value="MnhB"/>
</dbReference>
<accession>A0A2A9ENA5</accession>
<dbReference type="InterPro" id="IPR042106">
    <property type="entry name" value="Nuo/plastoQ_OxRdtase_6_NuoJ"/>
</dbReference>
<dbReference type="Pfam" id="PF00662">
    <property type="entry name" value="Proton_antipo_N"/>
    <property type="match status" value="1"/>
</dbReference>
<evidence type="ECO:0000313" key="18">
    <source>
        <dbReference type="Proteomes" id="UP000222106"/>
    </source>
</evidence>
<feature type="transmembrane region" description="Helical" evidence="11">
    <location>
        <begin position="934"/>
        <end position="956"/>
    </location>
</feature>
<feature type="transmembrane region" description="Helical" evidence="11">
    <location>
        <begin position="898"/>
        <end position="922"/>
    </location>
</feature>
<dbReference type="Proteomes" id="UP000222106">
    <property type="component" value="Unassembled WGS sequence"/>
</dbReference>
<feature type="transmembrane region" description="Helical" evidence="11">
    <location>
        <begin position="625"/>
        <end position="642"/>
    </location>
</feature>
<evidence type="ECO:0000259" key="13">
    <source>
        <dbReference type="Pfam" id="PF00662"/>
    </source>
</evidence>
<evidence type="ECO:0000256" key="3">
    <source>
        <dbReference type="ARBA" id="ARBA00022449"/>
    </source>
</evidence>
<gene>
    <name evidence="17" type="ORF">ATJ97_2607</name>
</gene>
<dbReference type="PANTHER" id="PTHR43373:SF1">
    <property type="entry name" value="NA(+)_H(+) ANTIPORTER SUBUNIT A"/>
    <property type="match status" value="1"/>
</dbReference>
<feature type="transmembrane region" description="Helical" evidence="11">
    <location>
        <begin position="833"/>
        <end position="852"/>
    </location>
</feature>
<dbReference type="PANTHER" id="PTHR43373">
    <property type="entry name" value="NA(+)/H(+) ANTIPORTER SUBUNIT"/>
    <property type="match status" value="1"/>
</dbReference>
<keyword evidence="2" id="KW-0813">Transport</keyword>
<keyword evidence="3" id="KW-0050">Antiport</keyword>
<feature type="domain" description="MrpA C-terminal/MbhD" evidence="15">
    <location>
        <begin position="607"/>
        <end position="671"/>
    </location>
</feature>
<feature type="transmembrane region" description="Helical" evidence="11">
    <location>
        <begin position="233"/>
        <end position="254"/>
    </location>
</feature>
<sequence>MLQLLTIHLVAALLAPVIVGRFGRRAFIALAAVPAAAAVWAATQTSHVLAGDYPFQSVPWVPALDIELVFRLDPLSWLMVLVVGGVGALVLVYCAAYFSATATALGRFAGVFVAFAGAMLGLVITDNSLMLYVFWELTTVFSYLLIGHYHERQSSRRAAMQAILVTTLGGLAMLGGLIVLGEVDGGSYRISELVASAASGQLGAGAPPALVPVAVGAILLGALSKSAQVPFHFWLPAAMAAPTPVSAYLHAAAMVKAGVYLVARLAPGLADLQVWRWMVVGLGVLTLLVGGYRALRQHDLKLVLAFGTVSQLGLIIVLVGHGDRAVALAGLAMLLSHALFKACLFLLVGVIDWSVGTRDLRQLSGLGRRMPVAAVAAAIAVASMAGIPPTLGYVAKEAALESLVHLGTGADLWVLAAVALGSVLTLAYGLRFWWGAFWDKPGVAEPEAQRTSRLIMASPVVLAALSLGLGLVPGTLERYLAPYADTYPGEAGHLTLWGGFGAALAITVGIVVLGVAMFVWRRPVERFQRSFRDVEGAEGAYRRTLRALDNVSADVTALTQRGSLPAYLSTVLITVVVVVLGAATVSGVLWPERVRAWDSPAQLATAVVIAVAAFLTARARRRLKAVLLLGVSGYGIALLYELHGAPDLALTQVLVETVTLVVFVLVLRRLPAYFSNRPLATSRWWRAILGAAVGITVAALGVMAAGSRVHDPVSVAYPEEAYQYGYGKNIVNVTLVDIRAWDTMGEISVVLVAATGVASLVFLRTRIGHIDRAVDARRTPLWVRGQGETHGGARLRSGLLTKPQKGRVPGRGRTWLSAGSTVAPQRRSVIFEVGTRMVFHTMLVFSLFLLFAGHNAPGGGFAGGLVAGIALTVRYLAGGRYELGEAAPVHPGHLLGTGLFLSAGAGAVPVLFGGTILQSTIIDVTLPVFGDVHLATALFFDIGVYLVVVGLVLDILRSLGAEVDRHGEVEGNQAPDVAFDDPVHVRDDAVPAPDARREDEALSRRGGAR</sequence>
<feature type="domain" description="MrpA C-terminal/MbhE" evidence="16">
    <location>
        <begin position="687"/>
        <end position="761"/>
    </location>
</feature>
<dbReference type="InterPro" id="IPR046806">
    <property type="entry name" value="MrpA_C/MbhE"/>
</dbReference>
<feature type="transmembrane region" description="Helical" evidence="11">
    <location>
        <begin position="105"/>
        <end position="123"/>
    </location>
</feature>
<evidence type="ECO:0000256" key="4">
    <source>
        <dbReference type="ARBA" id="ARBA00022475"/>
    </source>
</evidence>
<evidence type="ECO:0000256" key="1">
    <source>
        <dbReference type="ARBA" id="ARBA00004651"/>
    </source>
</evidence>
<evidence type="ECO:0000256" key="8">
    <source>
        <dbReference type="ARBA" id="ARBA00023136"/>
    </source>
</evidence>
<feature type="transmembrane region" description="Helical" evidence="11">
    <location>
        <begin position="454"/>
        <end position="476"/>
    </location>
</feature>
<evidence type="ECO:0000256" key="2">
    <source>
        <dbReference type="ARBA" id="ARBA00022448"/>
    </source>
</evidence>
<feature type="domain" description="Na+/H+ antiporter MnhB subunit-related protein" evidence="14">
    <location>
        <begin position="830"/>
        <end position="953"/>
    </location>
</feature>
<evidence type="ECO:0000259" key="15">
    <source>
        <dbReference type="Pfam" id="PF13244"/>
    </source>
</evidence>
<feature type="domain" description="NADH:quinone oxidoreductase/Mrp antiporter transmembrane" evidence="12">
    <location>
        <begin position="127"/>
        <end position="424"/>
    </location>
</feature>
<dbReference type="OrthoDB" id="9811798at2"/>
<feature type="transmembrane region" description="Helical" evidence="11">
    <location>
        <begin position="744"/>
        <end position="763"/>
    </location>
</feature>
<dbReference type="AlphaFoldDB" id="A0A2A9ENA5"/>
<evidence type="ECO:0000256" key="11">
    <source>
        <dbReference type="SAM" id="Phobius"/>
    </source>
</evidence>
<feature type="transmembrane region" description="Helical" evidence="11">
    <location>
        <begin position="77"/>
        <end position="98"/>
    </location>
</feature>
<dbReference type="GO" id="GO:0006811">
    <property type="term" value="P:monoatomic ion transport"/>
    <property type="evidence" value="ECO:0007669"/>
    <property type="project" value="UniProtKB-KW"/>
</dbReference>
<evidence type="ECO:0000256" key="9">
    <source>
        <dbReference type="RuleBase" id="RU000320"/>
    </source>
</evidence>
<comment type="subcellular location">
    <subcellularLocation>
        <location evidence="1">Cell membrane</location>
        <topology evidence="1">Multi-pass membrane protein</topology>
    </subcellularLocation>
    <subcellularLocation>
        <location evidence="9">Membrane</location>
        <topology evidence="9">Multi-pass membrane protein</topology>
    </subcellularLocation>
</comment>
<dbReference type="InterPro" id="IPR001750">
    <property type="entry name" value="ND/Mrp_TM"/>
</dbReference>
<dbReference type="InterPro" id="IPR050616">
    <property type="entry name" value="CPA3_Na-H_Antiporter_A"/>
</dbReference>
<feature type="domain" description="NADH-Ubiquinone oxidoreductase (complex I) chain 5 N-terminal" evidence="13">
    <location>
        <begin position="63"/>
        <end position="99"/>
    </location>
</feature>
<feature type="region of interest" description="Disordered" evidence="10">
    <location>
        <begin position="970"/>
        <end position="1009"/>
    </location>
</feature>
<reference evidence="17 18" key="1">
    <citation type="submission" date="2017-10" db="EMBL/GenBank/DDBJ databases">
        <title>Sequencing the genomes of 1000 actinobacteria strains.</title>
        <authorList>
            <person name="Klenk H.-P."/>
        </authorList>
    </citation>
    <scope>NUCLEOTIDE SEQUENCE [LARGE SCALE GENOMIC DNA]</scope>
    <source>
        <strain evidence="17 18">DSM 21838</strain>
    </source>
</reference>
<feature type="transmembrane region" description="Helical" evidence="11">
    <location>
        <begin position="274"/>
        <end position="295"/>
    </location>
</feature>
<evidence type="ECO:0000259" key="16">
    <source>
        <dbReference type="Pfam" id="PF20501"/>
    </source>
</evidence>
<evidence type="ECO:0000313" key="17">
    <source>
        <dbReference type="EMBL" id="PFG40086.1"/>
    </source>
</evidence>
<feature type="transmembrane region" description="Helical" evidence="11">
    <location>
        <begin position="412"/>
        <end position="434"/>
    </location>
</feature>
<keyword evidence="18" id="KW-1185">Reference proteome</keyword>
<dbReference type="Pfam" id="PF04039">
    <property type="entry name" value="MnhB"/>
    <property type="match status" value="1"/>
</dbReference>
<dbReference type="Pfam" id="PF13244">
    <property type="entry name" value="MbhD"/>
    <property type="match status" value="1"/>
</dbReference>
<dbReference type="RefSeq" id="WP_098484070.1">
    <property type="nucleotide sequence ID" value="NZ_PDJI01000004.1"/>
</dbReference>
<dbReference type="PRINTS" id="PR01434">
    <property type="entry name" value="NADHDHGNASE5"/>
</dbReference>
<keyword evidence="6 11" id="KW-1133">Transmembrane helix</keyword>
<keyword evidence="8 11" id="KW-0472">Membrane</keyword>
<feature type="transmembrane region" description="Helical" evidence="11">
    <location>
        <begin position="129"/>
        <end position="146"/>
    </location>
</feature>
<feature type="transmembrane region" description="Helical" evidence="11">
    <location>
        <begin position="372"/>
        <end position="392"/>
    </location>
</feature>
<feature type="transmembrane region" description="Helical" evidence="11">
    <location>
        <begin position="687"/>
        <end position="706"/>
    </location>
</feature>
<feature type="transmembrane region" description="Helical" evidence="11">
    <location>
        <begin position="858"/>
        <end position="877"/>
    </location>
</feature>
<feature type="transmembrane region" description="Helical" evidence="11">
    <location>
        <begin position="158"/>
        <end position="180"/>
    </location>
</feature>
<feature type="transmembrane region" description="Helical" evidence="11">
    <location>
        <begin position="566"/>
        <end position="589"/>
    </location>
</feature>
<dbReference type="Pfam" id="PF00361">
    <property type="entry name" value="Proton_antipo_M"/>
    <property type="match status" value="1"/>
</dbReference>
<protein>
    <submittedName>
        <fullName evidence="17">Multisubunit sodium/proton antiporter MrpA subunit /multisubunit sodium/proton antiporter MrpB subunit</fullName>
    </submittedName>
</protein>
<name>A0A2A9ENA5_9MICO</name>
<organism evidence="17 18">
    <name type="scientific">Georgenia soli</name>
    <dbReference type="NCBI Taxonomy" id="638953"/>
    <lineage>
        <taxon>Bacteria</taxon>
        <taxon>Bacillati</taxon>
        <taxon>Actinomycetota</taxon>
        <taxon>Actinomycetes</taxon>
        <taxon>Micrococcales</taxon>
        <taxon>Bogoriellaceae</taxon>
        <taxon>Georgenia</taxon>
    </lineage>
</organism>
<evidence type="ECO:0000256" key="6">
    <source>
        <dbReference type="ARBA" id="ARBA00022989"/>
    </source>
</evidence>
<evidence type="ECO:0000259" key="14">
    <source>
        <dbReference type="Pfam" id="PF04039"/>
    </source>
</evidence>
<proteinExistence type="predicted"/>